<comment type="catalytic activity">
    <reaction evidence="11">
        <text>tRNA(Arg) + L-arginine + ATP = L-arginyl-tRNA(Arg) + AMP + diphosphate</text>
        <dbReference type="Rhea" id="RHEA:20301"/>
        <dbReference type="Rhea" id="RHEA-COMP:9658"/>
        <dbReference type="Rhea" id="RHEA-COMP:9673"/>
        <dbReference type="ChEBI" id="CHEBI:30616"/>
        <dbReference type="ChEBI" id="CHEBI:32682"/>
        <dbReference type="ChEBI" id="CHEBI:33019"/>
        <dbReference type="ChEBI" id="CHEBI:78442"/>
        <dbReference type="ChEBI" id="CHEBI:78513"/>
        <dbReference type="ChEBI" id="CHEBI:456215"/>
        <dbReference type="EC" id="6.1.1.19"/>
    </reaction>
</comment>
<name>A0A0W8FRR0_9ZZZZ</name>
<dbReference type="SUPFAM" id="SSF47323">
    <property type="entry name" value="Anticodon-binding domain of a subclass of class I aminoacyl-tRNA synthetases"/>
    <property type="match status" value="1"/>
</dbReference>
<dbReference type="FunFam" id="1.10.730.10:FF:000008">
    <property type="entry name" value="Arginine--tRNA ligase"/>
    <property type="match status" value="1"/>
</dbReference>
<evidence type="ECO:0000259" key="13">
    <source>
        <dbReference type="SMART" id="SM01016"/>
    </source>
</evidence>
<comment type="caution">
    <text evidence="14">The sequence shown here is derived from an EMBL/GenBank/DDBJ whole genome shotgun (WGS) entry which is preliminary data.</text>
</comment>
<keyword evidence="9" id="KW-0648">Protein biosynthesis</keyword>
<keyword evidence="8" id="KW-0067">ATP-binding</keyword>
<dbReference type="InterPro" id="IPR005148">
    <property type="entry name" value="Arg-tRNA-synth_N"/>
</dbReference>
<evidence type="ECO:0000256" key="9">
    <source>
        <dbReference type="ARBA" id="ARBA00022917"/>
    </source>
</evidence>
<dbReference type="PANTHER" id="PTHR11956">
    <property type="entry name" value="ARGINYL-TRNA SYNTHETASE"/>
    <property type="match status" value="1"/>
</dbReference>
<dbReference type="Gene3D" id="3.40.50.620">
    <property type="entry name" value="HUPs"/>
    <property type="match status" value="1"/>
</dbReference>
<evidence type="ECO:0000313" key="14">
    <source>
        <dbReference type="EMBL" id="KUG23595.1"/>
    </source>
</evidence>
<dbReference type="Pfam" id="PF00750">
    <property type="entry name" value="tRNA-synt_1d"/>
    <property type="match status" value="1"/>
</dbReference>
<dbReference type="SUPFAM" id="SSF52374">
    <property type="entry name" value="Nucleotidylyl transferase"/>
    <property type="match status" value="1"/>
</dbReference>
<dbReference type="GO" id="GO:0005524">
    <property type="term" value="F:ATP binding"/>
    <property type="evidence" value="ECO:0007669"/>
    <property type="project" value="UniProtKB-KW"/>
</dbReference>
<dbReference type="InterPro" id="IPR036695">
    <property type="entry name" value="Arg-tRNA-synth_N_sf"/>
</dbReference>
<dbReference type="NCBIfam" id="TIGR00456">
    <property type="entry name" value="argS"/>
    <property type="match status" value="1"/>
</dbReference>
<dbReference type="SUPFAM" id="SSF55190">
    <property type="entry name" value="Arginyl-tRNA synthetase (ArgRS), N-terminal 'additional' domain"/>
    <property type="match status" value="1"/>
</dbReference>
<reference evidence="14" key="1">
    <citation type="journal article" date="2015" name="Proc. Natl. Acad. Sci. U.S.A.">
        <title>Networks of energetic and metabolic interactions define dynamics in microbial communities.</title>
        <authorList>
            <person name="Embree M."/>
            <person name="Liu J.K."/>
            <person name="Al-Bassam M.M."/>
            <person name="Zengler K."/>
        </authorList>
    </citation>
    <scope>NUCLEOTIDE SEQUENCE</scope>
</reference>
<dbReference type="PANTHER" id="PTHR11956:SF5">
    <property type="entry name" value="ARGININE--TRNA LIGASE, CYTOPLASMIC"/>
    <property type="match status" value="1"/>
</dbReference>
<gene>
    <name evidence="14" type="ORF">ASZ90_006644</name>
</gene>
<dbReference type="GO" id="GO:0006420">
    <property type="term" value="P:arginyl-tRNA aminoacylation"/>
    <property type="evidence" value="ECO:0007669"/>
    <property type="project" value="InterPro"/>
</dbReference>
<comment type="similarity">
    <text evidence="2">Belongs to the class-I aminoacyl-tRNA synthetase family.</text>
</comment>
<dbReference type="HAMAP" id="MF_00123">
    <property type="entry name" value="Arg_tRNA_synth"/>
    <property type="match status" value="1"/>
</dbReference>
<feature type="domain" description="Arginyl tRNA synthetase N-terminal" evidence="13">
    <location>
        <begin position="1"/>
        <end position="80"/>
    </location>
</feature>
<dbReference type="FunFam" id="3.40.50.620:FF:000062">
    <property type="entry name" value="Arginine--tRNA ligase"/>
    <property type="match status" value="1"/>
</dbReference>
<protein>
    <recommendedName>
        <fullName evidence="4">arginine--tRNA ligase</fullName>
        <ecNumber evidence="4">6.1.1.19</ecNumber>
    </recommendedName>
</protein>
<dbReference type="Gene3D" id="1.10.730.10">
    <property type="entry name" value="Isoleucyl-tRNA Synthetase, Domain 1"/>
    <property type="match status" value="1"/>
</dbReference>
<keyword evidence="5" id="KW-0963">Cytoplasm</keyword>
<evidence type="ECO:0000256" key="4">
    <source>
        <dbReference type="ARBA" id="ARBA00012837"/>
    </source>
</evidence>
<dbReference type="CDD" id="cd07956">
    <property type="entry name" value="Anticodon_Ia_Arg"/>
    <property type="match status" value="1"/>
</dbReference>
<evidence type="ECO:0000256" key="6">
    <source>
        <dbReference type="ARBA" id="ARBA00022598"/>
    </source>
</evidence>
<dbReference type="EMBL" id="LNQE01000898">
    <property type="protein sequence ID" value="KUG23595.1"/>
    <property type="molecule type" value="Genomic_DNA"/>
</dbReference>
<keyword evidence="6 14" id="KW-0436">Ligase</keyword>
<organism evidence="14">
    <name type="scientific">hydrocarbon metagenome</name>
    <dbReference type="NCBI Taxonomy" id="938273"/>
    <lineage>
        <taxon>unclassified sequences</taxon>
        <taxon>metagenomes</taxon>
        <taxon>ecological metagenomes</taxon>
    </lineage>
</organism>
<feature type="domain" description="DALR anticodon binding" evidence="12">
    <location>
        <begin position="422"/>
        <end position="542"/>
    </location>
</feature>
<evidence type="ECO:0000256" key="3">
    <source>
        <dbReference type="ARBA" id="ARBA00011245"/>
    </source>
</evidence>
<dbReference type="InterPro" id="IPR001412">
    <property type="entry name" value="aa-tRNA-synth_I_CS"/>
</dbReference>
<dbReference type="InterPro" id="IPR009080">
    <property type="entry name" value="tRNAsynth_Ia_anticodon-bd"/>
</dbReference>
<dbReference type="Pfam" id="PF05746">
    <property type="entry name" value="DALR_1"/>
    <property type="match status" value="1"/>
</dbReference>
<dbReference type="Gene3D" id="3.30.1360.70">
    <property type="entry name" value="Arginyl tRNA synthetase N-terminal domain"/>
    <property type="match status" value="1"/>
</dbReference>
<dbReference type="GO" id="GO:0005737">
    <property type="term" value="C:cytoplasm"/>
    <property type="evidence" value="ECO:0007669"/>
    <property type="project" value="UniProtKB-SubCell"/>
</dbReference>
<dbReference type="InterPro" id="IPR008909">
    <property type="entry name" value="DALR_anticod-bd"/>
</dbReference>
<dbReference type="InterPro" id="IPR001278">
    <property type="entry name" value="Arg-tRNA-ligase"/>
</dbReference>
<evidence type="ECO:0000256" key="11">
    <source>
        <dbReference type="ARBA" id="ARBA00049339"/>
    </source>
</evidence>
<dbReference type="InterPro" id="IPR014729">
    <property type="entry name" value="Rossmann-like_a/b/a_fold"/>
</dbReference>
<dbReference type="InterPro" id="IPR035684">
    <property type="entry name" value="ArgRS_core"/>
</dbReference>
<comment type="subunit">
    <text evidence="3">Monomer.</text>
</comment>
<evidence type="ECO:0000259" key="12">
    <source>
        <dbReference type="SMART" id="SM00836"/>
    </source>
</evidence>
<dbReference type="SMART" id="SM01016">
    <property type="entry name" value="Arg_tRNA_synt_N"/>
    <property type="match status" value="1"/>
</dbReference>
<sequence>MNVSLNKGQLPEFSLPYLEVEPPANPAHGDYAANTAMILAAQIKQNPRKIAQIIQENLSDPENIIEKTQIAGPGFINFFIKDEVWKQALKNINEQQEKYGYTDYGAGQKVQVEFVSANPTGPLHIGHARGAVVGDVISNLLKTAGYKVFKEYYINDAGNQMNNLGKSVLLRYKELLGDKIDFPETCYRGDYIRDIAGNIIKSEKDKYIKVAEEAAISNFTSIAGQIILEEIKVDLRDFGVVLDEYFSEKELYKNDGVTKLLEKLQEQGFIYSDGETLWFKTTDFGDEKDRVVIRKNGEPTYFAADIAYHQNKYNRGFETIIDIWGADHHGYMPRMWAGIQALGHDKESLKIILVQLVNLLRGGVPVAMSTRSGEFVTLREVLDEVGRDAARYNFLMRRSDSHLDFDLEVAKKQSNENPVYYVQYAHARICSIMKMAQEKGIDLPVFKNTDLSLLSEPEEKALIKMLVRYPETVYGAAKSLEPHRIPFYLNELAGLFHSYYNKNKVISENNCLTSARLFLIMTIKIVLQNALKILGVSAPQKM</sequence>
<evidence type="ECO:0000256" key="5">
    <source>
        <dbReference type="ARBA" id="ARBA00022490"/>
    </source>
</evidence>
<proteinExistence type="inferred from homology"/>
<evidence type="ECO:0000256" key="1">
    <source>
        <dbReference type="ARBA" id="ARBA00004496"/>
    </source>
</evidence>
<dbReference type="PROSITE" id="PS00178">
    <property type="entry name" value="AA_TRNA_LIGASE_I"/>
    <property type="match status" value="1"/>
</dbReference>
<keyword evidence="7" id="KW-0547">Nucleotide-binding</keyword>
<dbReference type="SMART" id="SM00836">
    <property type="entry name" value="DALR_1"/>
    <property type="match status" value="1"/>
</dbReference>
<evidence type="ECO:0000256" key="7">
    <source>
        <dbReference type="ARBA" id="ARBA00022741"/>
    </source>
</evidence>
<dbReference type="Pfam" id="PF03485">
    <property type="entry name" value="Arg_tRNA_synt_N"/>
    <property type="match status" value="1"/>
</dbReference>
<evidence type="ECO:0000256" key="8">
    <source>
        <dbReference type="ARBA" id="ARBA00022840"/>
    </source>
</evidence>
<evidence type="ECO:0000256" key="10">
    <source>
        <dbReference type="ARBA" id="ARBA00023146"/>
    </source>
</evidence>
<dbReference type="CDD" id="cd00671">
    <property type="entry name" value="ArgRS_core"/>
    <property type="match status" value="1"/>
</dbReference>
<evidence type="ECO:0000256" key="2">
    <source>
        <dbReference type="ARBA" id="ARBA00005594"/>
    </source>
</evidence>
<dbReference type="GO" id="GO:0004814">
    <property type="term" value="F:arginine-tRNA ligase activity"/>
    <property type="evidence" value="ECO:0007669"/>
    <property type="project" value="UniProtKB-EC"/>
</dbReference>
<comment type="subcellular location">
    <subcellularLocation>
        <location evidence="1">Cytoplasm</location>
    </subcellularLocation>
</comment>
<accession>A0A0W8FRR0</accession>
<dbReference type="EC" id="6.1.1.19" evidence="4"/>
<dbReference type="AlphaFoldDB" id="A0A0W8FRR0"/>
<dbReference type="PRINTS" id="PR01038">
    <property type="entry name" value="TRNASYNTHARG"/>
</dbReference>
<keyword evidence="10 14" id="KW-0030">Aminoacyl-tRNA synthetase</keyword>